<proteinExistence type="predicted"/>
<accession>A0A6J7ZNA1</accession>
<name>A0A6J7ZNA1_PLARU</name>
<reference evidence="2" key="1">
    <citation type="submission" date="2020-05" db="EMBL/GenBank/DDBJ databases">
        <authorList>
            <consortium name="Genoscope - CEA"/>
            <person name="William W."/>
        </authorList>
    </citation>
    <scope>NUCLEOTIDE SEQUENCE [LARGE SCALE GENOMIC DNA]</scope>
    <source>
        <strain evidence="2">PCC 7821</strain>
    </source>
</reference>
<keyword evidence="3" id="KW-1185">Reference proteome</keyword>
<dbReference type="AlphaFoldDB" id="A0A6J7ZNA1"/>
<dbReference type="Proteomes" id="UP000196521">
    <property type="component" value="Unassembled WGS sequence"/>
</dbReference>
<evidence type="ECO:0000313" key="3">
    <source>
        <dbReference type="Proteomes" id="UP000196521"/>
    </source>
</evidence>
<feature type="transmembrane region" description="Helical" evidence="1">
    <location>
        <begin position="12"/>
        <end position="35"/>
    </location>
</feature>
<sequence length="39" mass="4769">MRKGYNYQDINYYLEVIFTLAVPQFRYIILGFRMICTIT</sequence>
<organism evidence="2 3">
    <name type="scientific">Planktothrix rubescens CCAP 1459/22</name>
    <dbReference type="NCBI Taxonomy" id="329571"/>
    <lineage>
        <taxon>Bacteria</taxon>
        <taxon>Bacillati</taxon>
        <taxon>Cyanobacteriota</taxon>
        <taxon>Cyanophyceae</taxon>
        <taxon>Oscillatoriophycideae</taxon>
        <taxon>Oscillatoriales</taxon>
        <taxon>Microcoleaceae</taxon>
        <taxon>Planktothrix</taxon>
    </lineage>
</organism>
<keyword evidence="1" id="KW-0812">Transmembrane</keyword>
<evidence type="ECO:0000313" key="2">
    <source>
        <dbReference type="EMBL" id="CAC5345227.1"/>
    </source>
</evidence>
<protein>
    <submittedName>
        <fullName evidence="2">Uncharacterized protein</fullName>
    </submittedName>
</protein>
<evidence type="ECO:0000256" key="1">
    <source>
        <dbReference type="SAM" id="Phobius"/>
    </source>
</evidence>
<comment type="caution">
    <text evidence="2">The sequence shown here is derived from an EMBL/GenBank/DDBJ whole genome shotgun (WGS) entry which is preliminary data.</text>
</comment>
<keyword evidence="1" id="KW-0472">Membrane</keyword>
<keyword evidence="1" id="KW-1133">Transmembrane helix</keyword>
<dbReference type="EMBL" id="CZCZ02000016">
    <property type="protein sequence ID" value="CAC5345227.1"/>
    <property type="molecule type" value="Genomic_DNA"/>
</dbReference>
<gene>
    <name evidence="2" type="ORF">PLAN_60242</name>
</gene>